<sequence length="1470" mass="162840">MNVETEYETTAQDPKVESGSSDGLEDTLVHPKLSPSEESSHSPSVSSDEHADAGTGSQFEAKCEDRSNQDASQFNGETLLDADSEVAEDRKVGRWTHCKGAARKQSRTSTKSSNVEGFALSVHESNKLDIYRESQRLMRETDIHLLEHKPKQFKRFSEFRQSLAKASGTSELSIPRNSELVWERDAHKDSNVDPTLESSRTTASDSAPESQVIERVQPIASTEVEPVSNLQRTSLLKQLPSVLPPVKRLGEGEHDVIDLGESLLPISKPVVTPADYLMDRLLKHTRPPPRRKERGPVEYEVITRVVDPETGSDQLHVEKVTHISQEQPDTVPVSQRRKYWKQHREKLREQMRQRRLQLYEERMQEARAMAGKNMLTTTNEEKLSDDDEEWVESEDAESSSASTLSSSSSETTDIDDDEDAEDEDSIVGPSSRRHPCVFADDEAEESEDGADEPEPYSESDDTADEGFPNESHSKRLVESLTKRPTSPNRSNTSRFEKFLELDDYTDLPTEEIAPSFDSSRRFYVDSALRNQGSLGPGDVDLFTSDYSTILDRTTHIPSMLASTRLEKSTIHDPQRVTSSRTSRESSVHSQWNDTPYELLYSQRALSQKSSFSDKLTGSVLQGSTNNPDDFTRNPASQDTVILSQVSWNAEAEPRTQESSTVVDTTQDSQTEHANRRALFSDPSQRSIVPEPVCLQSSEAIKGSKEAHAAHHLVFSEPVSSSVEVNPGLCDLQLSTHSSHAESIESQKDHAARLQLFAGSFELENQSSTEPLVRSSLQNAPQEHDSESQMSPKGFVQGSHSDAGGVEPCEADTVILSCAPEQESQREHDARCVLFAGSFVVDGSAPVGCIEETISLEITKTDSQRNHNTRFKLFSGSFAVDNSAVVDDTEEVIRSQEFTEDDVSTGATEVIAGNTENSPLRQKLAEKEDTKPVRRHRLFIQDDEEEDSSVCSIKSDKSFEDASPGPKSTSPAVSEEDTKVDGGELDGDSPSGASDEKGTLDDGTESVDSVEAKELSDAENEYVSDEEEAQVKQLKSGSPISQRKKRFRVDNFLDEEAELSGDENERAYYMDDEDDDDGEGDSDEMEFEDDANLPSAGRLRRQVERVHQRLQADQDQRELRFLKELYFEDGDLYAETGQVRQRRFRWRGLDAQDPLIDQPDTETADYSDEDEDQDRAPFGPMDRWLAGGLHRKPVSTDKVDLDSVSPTKEQAEQRSSDADDVASHDENDDPSITPAQSESQVCVSLQSLGRQALIKAKSRKQTLLAPNNTKPPVLSTTSVSLKSKCVVNSQPTLISAFQVKKPSESHAPQYHTSSSVIVPRSDTTSDPVNGELYSGSNSKLRKRGSLLSRVFTVPHSDIGRFVSEDSQSELMVKSNDNSSSCSANFSSQPNLHRSQAHFLGLRNKIGLSCFNVLSQTGTNATDSSSQESGLKRSQAISFARPAEVGKRTSVGPGNPPKLKRPRSMSVFSALQ</sequence>
<feature type="compositionally biased region" description="Basic and acidic residues" evidence="4">
    <location>
        <begin position="471"/>
        <end position="481"/>
    </location>
</feature>
<feature type="compositionally biased region" description="Polar residues" evidence="4">
    <location>
        <begin position="192"/>
        <end position="209"/>
    </location>
</feature>
<feature type="compositionally biased region" description="Basic and acidic residues" evidence="4">
    <location>
        <begin position="1208"/>
        <end position="1224"/>
    </location>
</feature>
<feature type="region of interest" description="Disordered" evidence="4">
    <location>
        <begin position="1"/>
        <end position="85"/>
    </location>
</feature>
<dbReference type="PANTHER" id="PTHR14396">
    <property type="entry name" value="CLASPIN"/>
    <property type="match status" value="1"/>
</dbReference>
<evidence type="ECO:0008006" key="7">
    <source>
        <dbReference type="Google" id="ProtNLM"/>
    </source>
</evidence>
<feature type="compositionally biased region" description="Low complexity" evidence="4">
    <location>
        <begin position="398"/>
        <end position="411"/>
    </location>
</feature>
<organism evidence="5 6">
    <name type="scientific">Opisthorchis felineus</name>
    <dbReference type="NCBI Taxonomy" id="147828"/>
    <lineage>
        <taxon>Eukaryota</taxon>
        <taxon>Metazoa</taxon>
        <taxon>Spiralia</taxon>
        <taxon>Lophotrochozoa</taxon>
        <taxon>Platyhelminthes</taxon>
        <taxon>Trematoda</taxon>
        <taxon>Digenea</taxon>
        <taxon>Opisthorchiida</taxon>
        <taxon>Opisthorchiata</taxon>
        <taxon>Opisthorchiidae</taxon>
        <taxon>Opisthorchis</taxon>
    </lineage>
</organism>
<feature type="region of interest" description="Disordered" evidence="4">
    <location>
        <begin position="1417"/>
        <end position="1470"/>
    </location>
</feature>
<accession>A0A4S2MBI9</accession>
<feature type="compositionally biased region" description="Acidic residues" evidence="4">
    <location>
        <begin position="1158"/>
        <end position="1172"/>
    </location>
</feature>
<feature type="region of interest" description="Disordered" evidence="4">
    <location>
        <begin position="648"/>
        <end position="684"/>
    </location>
</feature>
<protein>
    <recommendedName>
        <fullName evidence="7">Claspin</fullName>
    </recommendedName>
</protein>
<keyword evidence="3" id="KW-0539">Nucleus</keyword>
<gene>
    <name evidence="5" type="ORF">CRM22_001238</name>
</gene>
<dbReference type="InterPro" id="IPR024146">
    <property type="entry name" value="Claspin"/>
</dbReference>
<feature type="compositionally biased region" description="Acidic residues" evidence="4">
    <location>
        <begin position="383"/>
        <end position="397"/>
    </location>
</feature>
<dbReference type="STRING" id="147828.A0A4S2MBI9"/>
<keyword evidence="2" id="KW-0597">Phosphoprotein</keyword>
<feature type="compositionally biased region" description="Polar residues" evidence="4">
    <location>
        <begin position="767"/>
        <end position="780"/>
    </location>
</feature>
<feature type="compositionally biased region" description="Acidic residues" evidence="4">
    <location>
        <begin position="439"/>
        <end position="464"/>
    </location>
</feature>
<feature type="compositionally biased region" description="Polar residues" evidence="4">
    <location>
        <begin position="1309"/>
        <end position="1326"/>
    </location>
</feature>
<feature type="compositionally biased region" description="Polar residues" evidence="4">
    <location>
        <begin position="1417"/>
        <end position="1427"/>
    </location>
</feature>
<feature type="compositionally biased region" description="Basic and acidic residues" evidence="4">
    <location>
        <begin position="922"/>
        <end position="931"/>
    </location>
</feature>
<feature type="compositionally biased region" description="Polar residues" evidence="4">
    <location>
        <begin position="482"/>
        <end position="493"/>
    </location>
</feature>
<keyword evidence="6" id="KW-1185">Reference proteome</keyword>
<comment type="caution">
    <text evidence="5">The sequence shown here is derived from an EMBL/GenBank/DDBJ whole genome shotgun (WGS) entry which is preliminary data.</text>
</comment>
<feature type="region of interest" description="Disordered" evidence="4">
    <location>
        <begin position="185"/>
        <end position="211"/>
    </location>
</feature>
<feature type="compositionally biased region" description="Acidic residues" evidence="4">
    <location>
        <begin position="412"/>
        <end position="425"/>
    </location>
</feature>
<feature type="region of interest" description="Disordered" evidence="4">
    <location>
        <begin position="767"/>
        <end position="800"/>
    </location>
</feature>
<dbReference type="GO" id="GO:0033314">
    <property type="term" value="P:mitotic DNA replication checkpoint signaling"/>
    <property type="evidence" value="ECO:0007669"/>
    <property type="project" value="TreeGrafter"/>
</dbReference>
<dbReference type="PANTHER" id="PTHR14396:SF10">
    <property type="entry name" value="CLASPIN"/>
    <property type="match status" value="1"/>
</dbReference>
<dbReference type="GO" id="GO:0007095">
    <property type="term" value="P:mitotic G2 DNA damage checkpoint signaling"/>
    <property type="evidence" value="ECO:0007669"/>
    <property type="project" value="TreeGrafter"/>
</dbReference>
<dbReference type="Proteomes" id="UP000308267">
    <property type="component" value="Unassembled WGS sequence"/>
</dbReference>
<dbReference type="OrthoDB" id="5859781at2759"/>
<feature type="region of interest" description="Disordered" evidence="4">
    <location>
        <begin position="369"/>
        <end position="494"/>
    </location>
</feature>
<feature type="compositionally biased region" description="Acidic residues" evidence="4">
    <location>
        <begin position="1016"/>
        <end position="1027"/>
    </location>
</feature>
<feature type="region of interest" description="Disordered" evidence="4">
    <location>
        <begin position="1300"/>
        <end position="1336"/>
    </location>
</feature>
<evidence type="ECO:0000256" key="1">
    <source>
        <dbReference type="ARBA" id="ARBA00004123"/>
    </source>
</evidence>
<name>A0A4S2MBI9_OPIFE</name>
<feature type="compositionally biased region" description="Polar residues" evidence="4">
    <location>
        <begin position="656"/>
        <end position="668"/>
    </location>
</feature>
<dbReference type="GO" id="GO:0010997">
    <property type="term" value="F:anaphase-promoting complex binding"/>
    <property type="evidence" value="ECO:0007669"/>
    <property type="project" value="TreeGrafter"/>
</dbReference>
<comment type="subcellular location">
    <subcellularLocation>
        <location evidence="1">Nucleus</location>
    </subcellularLocation>
</comment>
<proteinExistence type="predicted"/>
<evidence type="ECO:0000256" key="2">
    <source>
        <dbReference type="ARBA" id="ARBA00022553"/>
    </source>
</evidence>
<feature type="region of interest" description="Disordered" evidence="4">
    <location>
        <begin position="1142"/>
        <end position="1238"/>
    </location>
</feature>
<dbReference type="EMBL" id="SJOL01002330">
    <property type="protein sequence ID" value="TGZ73921.1"/>
    <property type="molecule type" value="Genomic_DNA"/>
</dbReference>
<evidence type="ECO:0000313" key="6">
    <source>
        <dbReference type="Proteomes" id="UP000308267"/>
    </source>
</evidence>
<reference evidence="5 6" key="1">
    <citation type="journal article" date="2019" name="BMC Genomics">
        <title>New insights from Opisthorchis felineus genome: update on genomics of the epidemiologically important liver flukes.</title>
        <authorList>
            <person name="Ershov N.I."/>
            <person name="Mordvinov V.A."/>
            <person name="Prokhortchouk E.B."/>
            <person name="Pakharukova M.Y."/>
            <person name="Gunbin K.V."/>
            <person name="Ustyantsev K."/>
            <person name="Genaev M.A."/>
            <person name="Blinov A.G."/>
            <person name="Mazur A."/>
            <person name="Boulygina E."/>
            <person name="Tsygankova S."/>
            <person name="Khrameeva E."/>
            <person name="Chekanov N."/>
            <person name="Fan G."/>
            <person name="Xiao A."/>
            <person name="Zhang H."/>
            <person name="Xu X."/>
            <person name="Yang H."/>
            <person name="Solovyev V."/>
            <person name="Lee S.M."/>
            <person name="Liu X."/>
            <person name="Afonnikov D.A."/>
            <person name="Skryabin K.G."/>
        </authorList>
    </citation>
    <scope>NUCLEOTIDE SEQUENCE [LARGE SCALE GENOMIC DNA]</scope>
    <source>
        <strain evidence="5">AK-0245</strain>
        <tissue evidence="5">Whole organism</tissue>
    </source>
</reference>
<feature type="region of interest" description="Disordered" evidence="4">
    <location>
        <begin position="896"/>
        <end position="1039"/>
    </location>
</feature>
<evidence type="ECO:0000256" key="4">
    <source>
        <dbReference type="SAM" id="MobiDB-lite"/>
    </source>
</evidence>
<feature type="compositionally biased region" description="Low complexity" evidence="4">
    <location>
        <begin position="30"/>
        <end position="46"/>
    </location>
</feature>
<evidence type="ECO:0000313" key="5">
    <source>
        <dbReference type="EMBL" id="TGZ73921.1"/>
    </source>
</evidence>
<evidence type="ECO:0000256" key="3">
    <source>
        <dbReference type="ARBA" id="ARBA00023242"/>
    </source>
</evidence>
<feature type="compositionally biased region" description="Acidic residues" evidence="4">
    <location>
        <begin position="1069"/>
        <end position="1090"/>
    </location>
</feature>
<feature type="region of interest" description="Disordered" evidence="4">
    <location>
        <begin position="566"/>
        <end position="589"/>
    </location>
</feature>
<dbReference type="GO" id="GO:0005634">
    <property type="term" value="C:nucleus"/>
    <property type="evidence" value="ECO:0007669"/>
    <property type="project" value="UniProtKB-SubCell"/>
</dbReference>
<feature type="region of interest" description="Disordered" evidence="4">
    <location>
        <begin position="1054"/>
        <end position="1099"/>
    </location>
</feature>